<dbReference type="InterPro" id="IPR020843">
    <property type="entry name" value="ER"/>
</dbReference>
<protein>
    <recommendedName>
        <fullName evidence="4">Alcohol dehydrogenase</fullName>
        <ecNumber evidence="3">1.1.1.1</ecNumber>
    </recommendedName>
</protein>
<dbReference type="Pfam" id="PF08240">
    <property type="entry name" value="ADH_N"/>
    <property type="match status" value="1"/>
</dbReference>
<evidence type="ECO:0000256" key="10">
    <source>
        <dbReference type="ARBA" id="ARBA00049243"/>
    </source>
</evidence>
<proteinExistence type="inferred from homology"/>
<keyword evidence="6 11" id="KW-0862">Zinc</keyword>
<keyword evidence="5 11" id="KW-0479">Metal-binding</keyword>
<reference evidence="13 14" key="1">
    <citation type="submission" date="2018-08" db="EMBL/GenBank/DDBJ databases">
        <title>Diversity &amp; Physiological Properties of Lignin-Decomposing Actinobacteria from Soil.</title>
        <authorList>
            <person name="Roh S.G."/>
            <person name="Kim S.B."/>
        </authorList>
    </citation>
    <scope>NUCLEOTIDE SEQUENCE [LARGE SCALE GENOMIC DNA]</scope>
    <source>
        <strain evidence="13 14">MMS17-GH009</strain>
    </source>
</reference>
<comment type="caution">
    <text evidence="13">The sequence shown here is derived from an EMBL/GenBank/DDBJ whole genome shotgun (WGS) entry which is preliminary data.</text>
</comment>
<dbReference type="PROSITE" id="PS00059">
    <property type="entry name" value="ADH_ZINC"/>
    <property type="match status" value="1"/>
</dbReference>
<comment type="catalytic activity">
    <reaction evidence="10">
        <text>a primary alcohol + NAD(+) = an aldehyde + NADH + H(+)</text>
        <dbReference type="Rhea" id="RHEA:10736"/>
        <dbReference type="ChEBI" id="CHEBI:15378"/>
        <dbReference type="ChEBI" id="CHEBI:15734"/>
        <dbReference type="ChEBI" id="CHEBI:17478"/>
        <dbReference type="ChEBI" id="CHEBI:57540"/>
        <dbReference type="ChEBI" id="CHEBI:57945"/>
        <dbReference type="EC" id="1.1.1.1"/>
    </reaction>
</comment>
<dbReference type="Gene3D" id="3.90.180.10">
    <property type="entry name" value="Medium-chain alcohol dehydrogenases, catalytic domain"/>
    <property type="match status" value="1"/>
</dbReference>
<dbReference type="Pfam" id="PF00107">
    <property type="entry name" value="ADH_zinc_N"/>
    <property type="match status" value="1"/>
</dbReference>
<dbReference type="PANTHER" id="PTHR42940:SF7">
    <property type="entry name" value="ALCOHOL DEHYDROGENASE-LIKE N-TERMINAL DOMAIN-CONTAINING PROTEIN"/>
    <property type="match status" value="1"/>
</dbReference>
<comment type="cofactor">
    <cofactor evidence="1 11">
        <name>Zn(2+)</name>
        <dbReference type="ChEBI" id="CHEBI:29105"/>
    </cofactor>
</comment>
<dbReference type="RefSeq" id="WP_117486426.1">
    <property type="nucleotide sequence ID" value="NZ_QVIG01000001.1"/>
</dbReference>
<dbReference type="FunFam" id="3.40.50.720:FF:000039">
    <property type="entry name" value="Alcohol dehydrogenase AdhP"/>
    <property type="match status" value="1"/>
</dbReference>
<accession>A0A372ZP35</accession>
<name>A0A372ZP35_9ACTN</name>
<keyword evidence="8" id="KW-0520">NAD</keyword>
<evidence type="ECO:0000256" key="2">
    <source>
        <dbReference type="ARBA" id="ARBA00008072"/>
    </source>
</evidence>
<dbReference type="GO" id="GO:0005737">
    <property type="term" value="C:cytoplasm"/>
    <property type="evidence" value="ECO:0007669"/>
    <property type="project" value="TreeGrafter"/>
</dbReference>
<dbReference type="EMBL" id="QVIG01000001">
    <property type="protein sequence ID" value="RGD57669.1"/>
    <property type="molecule type" value="Genomic_DNA"/>
</dbReference>
<evidence type="ECO:0000256" key="5">
    <source>
        <dbReference type="ARBA" id="ARBA00022723"/>
    </source>
</evidence>
<organism evidence="13 14">
    <name type="scientific">Kitasatospora xanthocidica</name>
    <dbReference type="NCBI Taxonomy" id="83382"/>
    <lineage>
        <taxon>Bacteria</taxon>
        <taxon>Bacillati</taxon>
        <taxon>Actinomycetota</taxon>
        <taxon>Actinomycetes</taxon>
        <taxon>Kitasatosporales</taxon>
        <taxon>Streptomycetaceae</taxon>
        <taxon>Kitasatospora</taxon>
    </lineage>
</organism>
<dbReference type="InterPro" id="IPR002328">
    <property type="entry name" value="ADH_Zn_CS"/>
</dbReference>
<dbReference type="GO" id="GO:0008270">
    <property type="term" value="F:zinc ion binding"/>
    <property type="evidence" value="ECO:0007669"/>
    <property type="project" value="InterPro"/>
</dbReference>
<dbReference type="AlphaFoldDB" id="A0A372ZP35"/>
<keyword evidence="7" id="KW-0560">Oxidoreductase</keyword>
<keyword evidence="14" id="KW-1185">Reference proteome</keyword>
<evidence type="ECO:0000313" key="13">
    <source>
        <dbReference type="EMBL" id="RGD57669.1"/>
    </source>
</evidence>
<comment type="similarity">
    <text evidence="2 11">Belongs to the zinc-containing alcohol dehydrogenase family.</text>
</comment>
<evidence type="ECO:0000256" key="11">
    <source>
        <dbReference type="RuleBase" id="RU361277"/>
    </source>
</evidence>
<sequence>MSTSPSGSAAALRAVQVAGPGAAPELVEVPSREPGPGAVRITVEACGVCHSDLLIAGGLLPGSTFPITPGHEIAGRVDALGEGVEGWRVGDRVAVGWYGGSCGHCDACRAGDGLHCARVEIPGVAYPGGFADSVVVPAVALAAVPDELTAVEAAPLACAGVTVFNALRRSAARPGDTVAILGIGGLGHLGVQFAEKMGFRTVAIARGQEKGPLALRLGAAHYIDSTAGDVAEALRQLGGAKVVLSTVTNAPAVVATIDGITRRGELVMVGLPAEPLELSALQLIQGDRKVYAHSSGIAVDTQDTLRFAAQTGVRAWVEEVPLERTAAAVEKMAANRARFRMVVTTGR</sequence>
<dbReference type="EC" id="1.1.1.1" evidence="3"/>
<dbReference type="SMART" id="SM00829">
    <property type="entry name" value="PKS_ER"/>
    <property type="match status" value="1"/>
</dbReference>
<dbReference type="GO" id="GO:0004022">
    <property type="term" value="F:alcohol dehydrogenase (NAD+) activity"/>
    <property type="evidence" value="ECO:0007669"/>
    <property type="project" value="UniProtKB-EC"/>
</dbReference>
<dbReference type="Gene3D" id="3.40.50.720">
    <property type="entry name" value="NAD(P)-binding Rossmann-like Domain"/>
    <property type="match status" value="1"/>
</dbReference>
<evidence type="ECO:0000313" key="14">
    <source>
        <dbReference type="Proteomes" id="UP000263377"/>
    </source>
</evidence>
<evidence type="ECO:0000256" key="3">
    <source>
        <dbReference type="ARBA" id="ARBA00013190"/>
    </source>
</evidence>
<comment type="catalytic activity">
    <reaction evidence="9">
        <text>a secondary alcohol + NAD(+) = a ketone + NADH + H(+)</text>
        <dbReference type="Rhea" id="RHEA:10740"/>
        <dbReference type="ChEBI" id="CHEBI:15378"/>
        <dbReference type="ChEBI" id="CHEBI:17087"/>
        <dbReference type="ChEBI" id="CHEBI:35681"/>
        <dbReference type="ChEBI" id="CHEBI:57540"/>
        <dbReference type="ChEBI" id="CHEBI:57945"/>
        <dbReference type="EC" id="1.1.1.1"/>
    </reaction>
</comment>
<dbReference type="InterPro" id="IPR036291">
    <property type="entry name" value="NAD(P)-bd_dom_sf"/>
</dbReference>
<evidence type="ECO:0000256" key="7">
    <source>
        <dbReference type="ARBA" id="ARBA00023002"/>
    </source>
</evidence>
<evidence type="ECO:0000256" key="4">
    <source>
        <dbReference type="ARBA" id="ARBA00016352"/>
    </source>
</evidence>
<gene>
    <name evidence="13" type="ORF">DR950_07590</name>
</gene>
<dbReference type="Proteomes" id="UP000263377">
    <property type="component" value="Unassembled WGS sequence"/>
</dbReference>
<dbReference type="InterPro" id="IPR013149">
    <property type="entry name" value="ADH-like_C"/>
</dbReference>
<evidence type="ECO:0000256" key="1">
    <source>
        <dbReference type="ARBA" id="ARBA00001947"/>
    </source>
</evidence>
<evidence type="ECO:0000256" key="6">
    <source>
        <dbReference type="ARBA" id="ARBA00022833"/>
    </source>
</evidence>
<dbReference type="SUPFAM" id="SSF51735">
    <property type="entry name" value="NAD(P)-binding Rossmann-fold domains"/>
    <property type="match status" value="1"/>
</dbReference>
<evidence type="ECO:0000259" key="12">
    <source>
        <dbReference type="SMART" id="SM00829"/>
    </source>
</evidence>
<dbReference type="InterPro" id="IPR013154">
    <property type="entry name" value="ADH-like_N"/>
</dbReference>
<dbReference type="SUPFAM" id="SSF50129">
    <property type="entry name" value="GroES-like"/>
    <property type="match status" value="1"/>
</dbReference>
<feature type="domain" description="Enoyl reductase (ER)" evidence="12">
    <location>
        <begin position="21"/>
        <end position="343"/>
    </location>
</feature>
<evidence type="ECO:0000256" key="9">
    <source>
        <dbReference type="ARBA" id="ARBA00049164"/>
    </source>
</evidence>
<dbReference type="PANTHER" id="PTHR42940">
    <property type="entry name" value="ALCOHOL DEHYDROGENASE 1-RELATED"/>
    <property type="match status" value="1"/>
</dbReference>
<dbReference type="InterPro" id="IPR011032">
    <property type="entry name" value="GroES-like_sf"/>
</dbReference>
<evidence type="ECO:0000256" key="8">
    <source>
        <dbReference type="ARBA" id="ARBA00023027"/>
    </source>
</evidence>